<dbReference type="OrthoDB" id="10031169at2759"/>
<dbReference type="InterPro" id="IPR001930">
    <property type="entry name" value="Peptidase_M1"/>
</dbReference>
<evidence type="ECO:0000259" key="12">
    <source>
        <dbReference type="Pfam" id="PF01433"/>
    </source>
</evidence>
<evidence type="ECO:0000313" key="15">
    <source>
        <dbReference type="Proteomes" id="UP000678499"/>
    </source>
</evidence>
<dbReference type="GO" id="GO:0005737">
    <property type="term" value="C:cytoplasm"/>
    <property type="evidence" value="ECO:0007669"/>
    <property type="project" value="TreeGrafter"/>
</dbReference>
<dbReference type="GO" id="GO:0070006">
    <property type="term" value="F:metalloaminopeptidase activity"/>
    <property type="evidence" value="ECO:0007669"/>
    <property type="project" value="TreeGrafter"/>
</dbReference>
<evidence type="ECO:0000256" key="2">
    <source>
        <dbReference type="ARBA" id="ARBA00004609"/>
    </source>
</evidence>
<dbReference type="GO" id="GO:0043171">
    <property type="term" value="P:peptide catabolic process"/>
    <property type="evidence" value="ECO:0007669"/>
    <property type="project" value="TreeGrafter"/>
</dbReference>
<comment type="subcellular location">
    <subcellularLocation>
        <location evidence="2">Cell membrane</location>
        <topology evidence="2">Lipid-anchor</topology>
        <topology evidence="2">GPI-anchor</topology>
    </subcellularLocation>
</comment>
<protein>
    <recommendedName>
        <fullName evidence="16">Aminopeptidase</fullName>
    </recommendedName>
</protein>
<keyword evidence="9" id="KW-0482">Metalloprotease</keyword>
<dbReference type="PANTHER" id="PTHR11533:SF299">
    <property type="entry name" value="AMINOPEPTIDASE"/>
    <property type="match status" value="1"/>
</dbReference>
<dbReference type="GO" id="GO:0005886">
    <property type="term" value="C:plasma membrane"/>
    <property type="evidence" value="ECO:0007669"/>
    <property type="project" value="UniProtKB-SubCell"/>
</dbReference>
<evidence type="ECO:0000256" key="7">
    <source>
        <dbReference type="ARBA" id="ARBA00022801"/>
    </source>
</evidence>
<name>A0A7R9BUZ7_9CRUS</name>
<keyword evidence="5" id="KW-0645">Protease</keyword>
<dbReference type="Gene3D" id="1.25.50.20">
    <property type="match status" value="1"/>
</dbReference>
<evidence type="ECO:0000256" key="8">
    <source>
        <dbReference type="ARBA" id="ARBA00022833"/>
    </source>
</evidence>
<comment type="cofactor">
    <cofactor evidence="1">
        <name>Zn(2+)</name>
        <dbReference type="ChEBI" id="CHEBI:29105"/>
    </cofactor>
</comment>
<dbReference type="EMBL" id="CAJPEX010003435">
    <property type="protein sequence ID" value="CAG0922224.1"/>
    <property type="molecule type" value="Genomic_DNA"/>
</dbReference>
<accession>A0A7R9BUZ7</accession>
<gene>
    <name evidence="14" type="ORF">NMOB1V02_LOCUS9704</name>
</gene>
<dbReference type="SUPFAM" id="SSF55486">
    <property type="entry name" value="Metalloproteases ('zincins'), catalytic domain"/>
    <property type="match status" value="1"/>
</dbReference>
<dbReference type="GO" id="GO:0005615">
    <property type="term" value="C:extracellular space"/>
    <property type="evidence" value="ECO:0007669"/>
    <property type="project" value="TreeGrafter"/>
</dbReference>
<evidence type="ECO:0000256" key="6">
    <source>
        <dbReference type="ARBA" id="ARBA00022723"/>
    </source>
</evidence>
<feature type="domain" description="Peptidase M1 membrane alanine aminopeptidase" evidence="12">
    <location>
        <begin position="59"/>
        <end position="287"/>
    </location>
</feature>
<evidence type="ECO:0000313" key="14">
    <source>
        <dbReference type="EMBL" id="CAD7282072.1"/>
    </source>
</evidence>
<organism evidence="14">
    <name type="scientific">Notodromas monacha</name>
    <dbReference type="NCBI Taxonomy" id="399045"/>
    <lineage>
        <taxon>Eukaryota</taxon>
        <taxon>Metazoa</taxon>
        <taxon>Ecdysozoa</taxon>
        <taxon>Arthropoda</taxon>
        <taxon>Crustacea</taxon>
        <taxon>Oligostraca</taxon>
        <taxon>Ostracoda</taxon>
        <taxon>Podocopa</taxon>
        <taxon>Podocopida</taxon>
        <taxon>Cypridocopina</taxon>
        <taxon>Cypridoidea</taxon>
        <taxon>Cyprididae</taxon>
        <taxon>Notodromas</taxon>
    </lineage>
</organism>
<dbReference type="Gene3D" id="1.10.390.10">
    <property type="entry name" value="Neutral Protease Domain 2"/>
    <property type="match status" value="1"/>
</dbReference>
<comment type="similarity">
    <text evidence="3">Belongs to the peptidase M1 family.</text>
</comment>
<dbReference type="Pfam" id="PF01433">
    <property type="entry name" value="Peptidase_M1"/>
    <property type="match status" value="1"/>
</dbReference>
<dbReference type="PRINTS" id="PR00756">
    <property type="entry name" value="ALADIPTASE"/>
</dbReference>
<dbReference type="InterPro" id="IPR014782">
    <property type="entry name" value="Peptidase_M1_dom"/>
</dbReference>
<evidence type="ECO:0000259" key="13">
    <source>
        <dbReference type="Pfam" id="PF11838"/>
    </source>
</evidence>
<evidence type="ECO:0000256" key="11">
    <source>
        <dbReference type="SAM" id="Coils"/>
    </source>
</evidence>
<dbReference type="AlphaFoldDB" id="A0A7R9BUZ7"/>
<keyword evidence="10 11" id="KW-0175">Coiled coil</keyword>
<keyword evidence="7" id="KW-0378">Hydrolase</keyword>
<dbReference type="InterPro" id="IPR024571">
    <property type="entry name" value="ERAP1-like_C_dom"/>
</dbReference>
<dbReference type="InterPro" id="IPR027268">
    <property type="entry name" value="Peptidase_M4/M1_CTD_sf"/>
</dbReference>
<evidence type="ECO:0000256" key="4">
    <source>
        <dbReference type="ARBA" id="ARBA00022438"/>
    </source>
</evidence>
<proteinExistence type="inferred from homology"/>
<dbReference type="Pfam" id="PF10211">
    <property type="entry name" value="Ax_dynein_light"/>
    <property type="match status" value="1"/>
</dbReference>
<reference evidence="14" key="1">
    <citation type="submission" date="2020-11" db="EMBL/GenBank/DDBJ databases">
        <authorList>
            <person name="Tran Van P."/>
        </authorList>
    </citation>
    <scope>NUCLEOTIDE SEQUENCE</scope>
</reference>
<dbReference type="Proteomes" id="UP000678499">
    <property type="component" value="Unassembled WGS sequence"/>
</dbReference>
<dbReference type="FunFam" id="1.10.390.10:FF:000013">
    <property type="entry name" value="Aminopeptidase N"/>
    <property type="match status" value="1"/>
</dbReference>
<evidence type="ECO:0000256" key="9">
    <source>
        <dbReference type="ARBA" id="ARBA00023049"/>
    </source>
</evidence>
<dbReference type="GO" id="GO:0042277">
    <property type="term" value="F:peptide binding"/>
    <property type="evidence" value="ECO:0007669"/>
    <property type="project" value="TreeGrafter"/>
</dbReference>
<keyword evidence="4" id="KW-0031">Aminopeptidase</keyword>
<dbReference type="InterPro" id="IPR019347">
    <property type="entry name" value="Axonemal_dynein_light_chain"/>
</dbReference>
<feature type="coiled-coil region" evidence="11">
    <location>
        <begin position="616"/>
        <end position="686"/>
    </location>
</feature>
<dbReference type="PANTHER" id="PTHR11533">
    <property type="entry name" value="PROTEASE M1 ZINC METALLOPROTEASE"/>
    <property type="match status" value="1"/>
</dbReference>
<keyword evidence="8" id="KW-0862">Zinc</keyword>
<evidence type="ECO:0000256" key="1">
    <source>
        <dbReference type="ARBA" id="ARBA00001947"/>
    </source>
</evidence>
<dbReference type="InterPro" id="IPR050344">
    <property type="entry name" value="Peptidase_M1_aminopeptidases"/>
</dbReference>
<dbReference type="EMBL" id="OA885472">
    <property type="protein sequence ID" value="CAD7282072.1"/>
    <property type="molecule type" value="Genomic_DNA"/>
</dbReference>
<keyword evidence="15" id="KW-1185">Reference proteome</keyword>
<evidence type="ECO:0000256" key="5">
    <source>
        <dbReference type="ARBA" id="ARBA00022670"/>
    </source>
</evidence>
<evidence type="ECO:0000256" key="10">
    <source>
        <dbReference type="ARBA" id="ARBA00023054"/>
    </source>
</evidence>
<evidence type="ECO:0008006" key="16">
    <source>
        <dbReference type="Google" id="ProtNLM"/>
    </source>
</evidence>
<dbReference type="Pfam" id="PF11838">
    <property type="entry name" value="ERAP1_C"/>
    <property type="match status" value="1"/>
</dbReference>
<evidence type="ECO:0000256" key="3">
    <source>
        <dbReference type="ARBA" id="ARBA00010136"/>
    </source>
</evidence>
<dbReference type="GO" id="GO:0008270">
    <property type="term" value="F:zinc ion binding"/>
    <property type="evidence" value="ECO:0007669"/>
    <property type="project" value="InterPro"/>
</dbReference>
<keyword evidence="6" id="KW-0479">Metal-binding</keyword>
<dbReference type="GO" id="GO:0006508">
    <property type="term" value="P:proteolysis"/>
    <property type="evidence" value="ECO:0007669"/>
    <property type="project" value="UniProtKB-KW"/>
</dbReference>
<sequence length="688" mass="77837">MLNSPEVHPLYMLDKYERTPIMSNYLAIVAVGEYETAQSERDPRHELHFRPGKRAQASFALDLVVNSVNFFEAYYEIPFALPKLGHIAIENFGGAMENYGLITYDENVLLVDPNDPNAAELKAEILLYVAHEIGHQWTGNLVTTNWWDTIWLNEGITEYLTYYSGQTIDPESDWESVLAIMVMNRAIAMDADPQGKNLALVVPVEVPADFDDVFQFTRIYEKGACVTRMLANLLTHTTFRNGMRRYLETHGGGNVIESYLWDAMEAAAVADGTLPGFGSIAGIMHPWTNQPGVPIVTITRDYQTNYAVFSQKRFMSVVNNDHDLDEKWPIFVSFQLGGRGVETQVSTLFLDQGEVQVDLFLGAGTNNSEAWLLANSKREGYYIVNYDTVNWIRLLGQLISDPSVIDPINRAQILSDLTILCAVDIADSQVCAMVPAYLVSESHPIPWIAAAQLLPIWRGSKLMTMDQFDSFLPPMLELALDNLKNQTITPLATDLSNVVLQQLNAMTMSKSPSSGKNKVGNDKIKQSMNILTAWLGHMRRYHQQKNKNVQFLGSLTLQDELIRQATVNCAERGLLLLRVRDELKMTLAAYQTLFESSCAFGIRKTLQVPQVAREGREELERRVESLEEEKLKLLEECDRLRGQLENAQRLHEEQRAVEADSHKEKIEFYQHKVQQIKNQLEAILAAKK</sequence>
<feature type="domain" description="ERAP1-like C-terminal" evidence="13">
    <location>
        <begin position="371"/>
        <end position="485"/>
    </location>
</feature>
<dbReference type="Gene3D" id="2.60.40.1910">
    <property type="match status" value="1"/>
</dbReference>